<name>A0ACD3ZSF6_FUSSC</name>
<dbReference type="Proteomes" id="UP000830768">
    <property type="component" value="Chromosome 13"/>
</dbReference>
<evidence type="ECO:0000313" key="2">
    <source>
        <dbReference type="Proteomes" id="UP000830768"/>
    </source>
</evidence>
<sequence length="343" mass="36334">MSQDIPKMNKQWVVTGTKGLDSLEFTEGPVPEVGDSQVLYRDISILEGQYPFLIAPNVVIGSDGAGTVLAVGKHVRRFKPGDQVITFFDQAHFDGPLDLASTNTGLGGGVDGTLRTVGAFDEKGLVTLPQGLSFLEGATLPCAALTAWNALNGLPCKVPGPGDWVLTQGTGGVSIFALQFAKAAGARVIATTSSSEKAKLLERLGADHIINYRETPDWGDKAKQLTGGRGIDQVIELAGGASMAQSLNSIKAGGVISIVGVRNGLPGSEDPGFVQSLLRLCITRGILVGSRLQMEDMCRAMEGSLEKLRPVIDPKVFKLEQAKEAFEYLISTQHQGKVCIEIS</sequence>
<keyword evidence="2" id="KW-1185">Reference proteome</keyword>
<reference evidence="1" key="1">
    <citation type="submission" date="2021-11" db="EMBL/GenBank/DDBJ databases">
        <title>Fusarium solani-melongenae Genome sequencing and assembly.</title>
        <authorList>
            <person name="Xie S."/>
            <person name="Huang L."/>
            <person name="Zhang X."/>
        </authorList>
    </citation>
    <scope>NUCLEOTIDE SEQUENCE</scope>
    <source>
        <strain evidence="1">CRI 24-3</strain>
    </source>
</reference>
<protein>
    <submittedName>
        <fullName evidence="1">Uncharacterized protein</fullName>
    </submittedName>
</protein>
<gene>
    <name evidence="1" type="ORF">LCI18_015129</name>
</gene>
<accession>A0ACD3ZSF6</accession>
<proteinExistence type="predicted"/>
<evidence type="ECO:0000313" key="1">
    <source>
        <dbReference type="EMBL" id="UPL04195.1"/>
    </source>
</evidence>
<dbReference type="EMBL" id="CP090041">
    <property type="protein sequence ID" value="UPL04195.1"/>
    <property type="molecule type" value="Genomic_DNA"/>
</dbReference>
<organism evidence="1 2">
    <name type="scientific">Fusarium solani subsp. cucurbitae</name>
    <name type="common">Neocosmosporum cucurbitae</name>
    <dbReference type="NCBI Taxonomy" id="2747967"/>
    <lineage>
        <taxon>Eukaryota</taxon>
        <taxon>Fungi</taxon>
        <taxon>Dikarya</taxon>
        <taxon>Ascomycota</taxon>
        <taxon>Pezizomycotina</taxon>
        <taxon>Sordariomycetes</taxon>
        <taxon>Hypocreomycetidae</taxon>
        <taxon>Hypocreales</taxon>
        <taxon>Nectriaceae</taxon>
        <taxon>Fusarium</taxon>
        <taxon>Fusarium solani species complex</taxon>
    </lineage>
</organism>